<dbReference type="Proteomes" id="UP000823399">
    <property type="component" value="Unassembled WGS sequence"/>
</dbReference>
<organism evidence="1 2">
    <name type="scientific">Suillus discolor</name>
    <dbReference type="NCBI Taxonomy" id="1912936"/>
    <lineage>
        <taxon>Eukaryota</taxon>
        <taxon>Fungi</taxon>
        <taxon>Dikarya</taxon>
        <taxon>Basidiomycota</taxon>
        <taxon>Agaricomycotina</taxon>
        <taxon>Agaricomycetes</taxon>
        <taxon>Agaricomycetidae</taxon>
        <taxon>Boletales</taxon>
        <taxon>Suillineae</taxon>
        <taxon>Suillaceae</taxon>
        <taxon>Suillus</taxon>
    </lineage>
</organism>
<dbReference type="RefSeq" id="XP_041288421.1">
    <property type="nucleotide sequence ID" value="XM_041430587.1"/>
</dbReference>
<protein>
    <submittedName>
        <fullName evidence="1">Uncharacterized protein</fullName>
    </submittedName>
</protein>
<accession>A0A9P7EZ24</accession>
<sequence length="94" mass="10460">MSTVNASTGVVPFQLQLGRMLQMLPPLVQDITQAQEPEETRAHSLMNKLNIDLMEAQDSLITSKASQANSVNKKQSPQVVFKEGDHVMLANRRQ</sequence>
<gene>
    <name evidence="1" type="ORF">F5147DRAFT_560984</name>
</gene>
<dbReference type="AlphaFoldDB" id="A0A9P7EZ24"/>
<name>A0A9P7EZ24_9AGAM</name>
<proteinExistence type="predicted"/>
<keyword evidence="2" id="KW-1185">Reference proteome</keyword>
<dbReference type="GeneID" id="64692846"/>
<dbReference type="OrthoDB" id="3268967at2759"/>
<reference evidence="1" key="1">
    <citation type="journal article" date="2020" name="New Phytol.">
        <title>Comparative genomics reveals dynamic genome evolution in host specialist ectomycorrhizal fungi.</title>
        <authorList>
            <person name="Lofgren L.A."/>
            <person name="Nguyen N.H."/>
            <person name="Vilgalys R."/>
            <person name="Ruytinx J."/>
            <person name="Liao H.L."/>
            <person name="Branco S."/>
            <person name="Kuo A."/>
            <person name="LaButti K."/>
            <person name="Lipzen A."/>
            <person name="Andreopoulos W."/>
            <person name="Pangilinan J."/>
            <person name="Riley R."/>
            <person name="Hundley H."/>
            <person name="Na H."/>
            <person name="Barry K."/>
            <person name="Grigoriev I.V."/>
            <person name="Stajich J.E."/>
            <person name="Kennedy P.G."/>
        </authorList>
    </citation>
    <scope>NUCLEOTIDE SEQUENCE</scope>
    <source>
        <strain evidence="1">FC423</strain>
    </source>
</reference>
<feature type="non-terminal residue" evidence="1">
    <location>
        <position position="94"/>
    </location>
</feature>
<dbReference type="EMBL" id="JABBWM010000067">
    <property type="protein sequence ID" value="KAG2097025.1"/>
    <property type="molecule type" value="Genomic_DNA"/>
</dbReference>
<evidence type="ECO:0000313" key="1">
    <source>
        <dbReference type="EMBL" id="KAG2097025.1"/>
    </source>
</evidence>
<evidence type="ECO:0000313" key="2">
    <source>
        <dbReference type="Proteomes" id="UP000823399"/>
    </source>
</evidence>
<comment type="caution">
    <text evidence="1">The sequence shown here is derived from an EMBL/GenBank/DDBJ whole genome shotgun (WGS) entry which is preliminary data.</text>
</comment>